<dbReference type="InterPro" id="IPR001516">
    <property type="entry name" value="Proton_antipo_N"/>
</dbReference>
<evidence type="ECO:0000256" key="7">
    <source>
        <dbReference type="ARBA" id="ARBA00022692"/>
    </source>
</evidence>
<dbReference type="GO" id="GO:0015990">
    <property type="term" value="P:electron transport coupled proton transport"/>
    <property type="evidence" value="ECO:0007669"/>
    <property type="project" value="TreeGrafter"/>
</dbReference>
<keyword evidence="10" id="KW-0249">Electron transport</keyword>
<keyword evidence="7 17" id="KW-0812">Transmembrane</keyword>
<keyword evidence="15 17" id="KW-0472">Membrane</keyword>
<feature type="transmembrane region" description="Helical" evidence="17">
    <location>
        <begin position="274"/>
        <end position="294"/>
    </location>
</feature>
<evidence type="ECO:0000256" key="11">
    <source>
        <dbReference type="ARBA" id="ARBA00022989"/>
    </source>
</evidence>
<dbReference type="AlphaFoldDB" id="Q2TCQ9"/>
<feature type="transmembrane region" description="Helical" evidence="17">
    <location>
        <begin position="219"/>
        <end position="239"/>
    </location>
</feature>
<keyword evidence="5 17" id="KW-0813">Transport</keyword>
<evidence type="ECO:0000256" key="17">
    <source>
        <dbReference type="RuleBase" id="RU003404"/>
    </source>
</evidence>
<dbReference type="GO" id="GO:0003954">
    <property type="term" value="F:NADH dehydrogenase activity"/>
    <property type="evidence" value="ECO:0007669"/>
    <property type="project" value="TreeGrafter"/>
</dbReference>
<dbReference type="GO" id="GO:0005743">
    <property type="term" value="C:mitochondrial inner membrane"/>
    <property type="evidence" value="ECO:0007669"/>
    <property type="project" value="UniProtKB-SubCell"/>
</dbReference>
<comment type="function">
    <text evidence="1">Core subunit of the mitochondrial membrane respiratory chain NADH dehydrogenase (Complex I) that is believed to belong to the minimal assembly required for catalysis. Complex I functions in the transfer of electrons from NADH to the respiratory chain. The immediate electron acceptor for the enzyme is believed to be ubiquinone.</text>
</comment>
<keyword evidence="11 17" id="KW-1133">Transmembrane helix</keyword>
<evidence type="ECO:0000256" key="10">
    <source>
        <dbReference type="ARBA" id="ARBA00022982"/>
    </source>
</evidence>
<dbReference type="PRINTS" id="PR01434">
    <property type="entry name" value="NADHDHGNASE5"/>
</dbReference>
<gene>
    <name evidence="21" type="primary">nad5</name>
</gene>
<dbReference type="Pfam" id="PF06455">
    <property type="entry name" value="NADH5_C"/>
    <property type="match status" value="1"/>
</dbReference>
<dbReference type="PANTHER" id="PTHR42829">
    <property type="entry name" value="NADH-UBIQUINONE OXIDOREDUCTASE CHAIN 5"/>
    <property type="match status" value="1"/>
</dbReference>
<reference evidence="21" key="1">
    <citation type="journal article" date="2006" name="Insect Mol. Biol.">
        <title>The mitochondrial genome of the bristletail Petrobius brevistylis (Archaeognatha: Machilidae).</title>
        <authorList>
            <person name="Podsiadlowski L."/>
        </authorList>
    </citation>
    <scope>NUCLEOTIDE SEQUENCE</scope>
</reference>
<evidence type="ECO:0000256" key="13">
    <source>
        <dbReference type="ARBA" id="ARBA00023075"/>
    </source>
</evidence>
<keyword evidence="13 17" id="KW-0830">Ubiquinone</keyword>
<dbReference type="PANTHER" id="PTHR42829:SF2">
    <property type="entry name" value="NADH-UBIQUINONE OXIDOREDUCTASE CHAIN 5"/>
    <property type="match status" value="1"/>
</dbReference>
<dbReference type="EMBL" id="AY956355">
    <property type="protein sequence ID" value="AAX39857.1"/>
    <property type="molecule type" value="Genomic_DNA"/>
</dbReference>
<evidence type="ECO:0000313" key="21">
    <source>
        <dbReference type="EMBL" id="AAX39857.1"/>
    </source>
</evidence>
<evidence type="ECO:0000259" key="18">
    <source>
        <dbReference type="Pfam" id="PF00361"/>
    </source>
</evidence>
<evidence type="ECO:0000256" key="5">
    <source>
        <dbReference type="ARBA" id="ARBA00022448"/>
    </source>
</evidence>
<evidence type="ECO:0000256" key="4">
    <source>
        <dbReference type="ARBA" id="ARBA00021096"/>
    </source>
</evidence>
<feature type="transmembrane region" description="Helical" evidence="17">
    <location>
        <begin position="341"/>
        <end position="364"/>
    </location>
</feature>
<name>Q2TCQ9_9INSE</name>
<feature type="transmembrane region" description="Helical" evidence="17">
    <location>
        <begin position="422"/>
        <end position="444"/>
    </location>
</feature>
<evidence type="ECO:0000256" key="14">
    <source>
        <dbReference type="ARBA" id="ARBA00023128"/>
    </source>
</evidence>
<comment type="catalytic activity">
    <reaction evidence="16 17">
        <text>a ubiquinone + NADH + 5 H(+)(in) = a ubiquinol + NAD(+) + 4 H(+)(out)</text>
        <dbReference type="Rhea" id="RHEA:29091"/>
        <dbReference type="Rhea" id="RHEA-COMP:9565"/>
        <dbReference type="Rhea" id="RHEA-COMP:9566"/>
        <dbReference type="ChEBI" id="CHEBI:15378"/>
        <dbReference type="ChEBI" id="CHEBI:16389"/>
        <dbReference type="ChEBI" id="CHEBI:17976"/>
        <dbReference type="ChEBI" id="CHEBI:57540"/>
        <dbReference type="ChEBI" id="CHEBI:57945"/>
        <dbReference type="EC" id="7.1.1.2"/>
    </reaction>
</comment>
<dbReference type="GO" id="GO:0008137">
    <property type="term" value="F:NADH dehydrogenase (ubiquinone) activity"/>
    <property type="evidence" value="ECO:0007669"/>
    <property type="project" value="UniProtKB-EC"/>
</dbReference>
<comment type="function">
    <text evidence="17">Core subunit of the mitochondrial membrane respiratory chain NADH dehydrogenase (Complex I) which catalyzes electron transfer from NADH through the respiratory chain, using ubiquinone as an electron acceptor. Essential for the catalytic activity and assembly of complex I.</text>
</comment>
<feature type="transmembrane region" description="Helical" evidence="17">
    <location>
        <begin position="456"/>
        <end position="478"/>
    </location>
</feature>
<organism evidence="21">
    <name type="scientific">Petrobius brevistylis</name>
    <dbReference type="NCBI Taxonomy" id="50562"/>
    <lineage>
        <taxon>Eukaryota</taxon>
        <taxon>Metazoa</taxon>
        <taxon>Ecdysozoa</taxon>
        <taxon>Arthropoda</taxon>
        <taxon>Hexapoda</taxon>
        <taxon>Insecta</taxon>
        <taxon>Monocondylia</taxon>
        <taxon>Archaeognatha</taxon>
        <taxon>Machilidae</taxon>
        <taxon>Petrobius</taxon>
    </lineage>
</organism>
<dbReference type="Pfam" id="PF00361">
    <property type="entry name" value="Proton_antipo_M"/>
    <property type="match status" value="1"/>
</dbReference>
<feature type="domain" description="NADH:quinone oxidoreductase/Mrp antiporter transmembrane" evidence="18">
    <location>
        <begin position="108"/>
        <end position="391"/>
    </location>
</feature>
<evidence type="ECO:0000256" key="3">
    <source>
        <dbReference type="ARBA" id="ARBA00012944"/>
    </source>
</evidence>
<keyword evidence="9" id="KW-1278">Translocase</keyword>
<comment type="subcellular location">
    <subcellularLocation>
        <location evidence="2">Mitochondrion inner membrane</location>
        <topology evidence="2">Multi-pass membrane protein</topology>
    </subcellularLocation>
</comment>
<evidence type="ECO:0000259" key="19">
    <source>
        <dbReference type="Pfam" id="PF00662"/>
    </source>
</evidence>
<evidence type="ECO:0000259" key="20">
    <source>
        <dbReference type="Pfam" id="PF06455"/>
    </source>
</evidence>
<feature type="transmembrane region" description="Helical" evidence="17">
    <location>
        <begin position="7"/>
        <end position="40"/>
    </location>
</feature>
<evidence type="ECO:0000256" key="16">
    <source>
        <dbReference type="ARBA" id="ARBA00049551"/>
    </source>
</evidence>
<feature type="transmembrane region" description="Helical" evidence="17">
    <location>
        <begin position="490"/>
        <end position="513"/>
    </location>
</feature>
<dbReference type="Pfam" id="PF00662">
    <property type="entry name" value="Proton_antipo_N"/>
    <property type="match status" value="1"/>
</dbReference>
<feature type="transmembrane region" description="Helical" evidence="17">
    <location>
        <begin position="60"/>
        <end position="79"/>
    </location>
</feature>
<feature type="transmembrane region" description="Helical" evidence="17">
    <location>
        <begin position="558"/>
        <end position="576"/>
    </location>
</feature>
<proteinExistence type="inferred from homology"/>
<evidence type="ECO:0000256" key="2">
    <source>
        <dbReference type="ARBA" id="ARBA00004448"/>
    </source>
</evidence>
<protein>
    <recommendedName>
        <fullName evidence="4 17">NADH-ubiquinone oxidoreductase chain 5</fullName>
        <ecNumber evidence="3 17">7.1.1.2</ecNumber>
    </recommendedName>
</protein>
<comment type="similarity">
    <text evidence="17">Belongs to the complex I subunit 5 family.</text>
</comment>
<evidence type="ECO:0000256" key="12">
    <source>
        <dbReference type="ARBA" id="ARBA00023027"/>
    </source>
</evidence>
<feature type="transmembrane region" description="Helical" evidence="17">
    <location>
        <begin position="379"/>
        <end position="401"/>
    </location>
</feature>
<dbReference type="InterPro" id="IPR001750">
    <property type="entry name" value="ND/Mrp_TM"/>
</dbReference>
<dbReference type="GO" id="GO:0042773">
    <property type="term" value="P:ATP synthesis coupled electron transport"/>
    <property type="evidence" value="ECO:0007669"/>
    <property type="project" value="InterPro"/>
</dbReference>
<feature type="transmembrane region" description="Helical" evidence="17">
    <location>
        <begin position="533"/>
        <end position="551"/>
    </location>
</feature>
<dbReference type="InterPro" id="IPR010934">
    <property type="entry name" value="NADH_DH_su5_C"/>
</dbReference>
<feature type="domain" description="NADH dehydrogenase subunit 5 C-terminal" evidence="20">
    <location>
        <begin position="395"/>
        <end position="576"/>
    </location>
</feature>
<feature type="transmembrane region" description="Helical" evidence="17">
    <location>
        <begin position="91"/>
        <end position="108"/>
    </location>
</feature>
<feature type="transmembrane region" description="Helical" evidence="17">
    <location>
        <begin position="245"/>
        <end position="267"/>
    </location>
</feature>
<evidence type="ECO:0000256" key="1">
    <source>
        <dbReference type="ARBA" id="ARBA00003257"/>
    </source>
</evidence>
<keyword evidence="14 17" id="KW-0496">Mitochondrion</keyword>
<keyword evidence="12 17" id="KW-0520">NAD</keyword>
<keyword evidence="8" id="KW-0999">Mitochondrion inner membrane</keyword>
<keyword evidence="6" id="KW-0679">Respiratory chain</keyword>
<dbReference type="EC" id="7.1.1.2" evidence="3 17"/>
<evidence type="ECO:0000256" key="15">
    <source>
        <dbReference type="ARBA" id="ARBA00023136"/>
    </source>
</evidence>
<feature type="transmembrane region" description="Helical" evidence="17">
    <location>
        <begin position="183"/>
        <end position="207"/>
    </location>
</feature>
<evidence type="ECO:0000256" key="6">
    <source>
        <dbReference type="ARBA" id="ARBA00022660"/>
    </source>
</evidence>
<accession>Q2TCQ9</accession>
<geneLocation type="mitochondrion" evidence="21"/>
<dbReference type="InterPro" id="IPR003945">
    <property type="entry name" value="NU5C-like"/>
</dbReference>
<feature type="domain" description="NADH-Ubiquinone oxidoreductase (complex I) chain 5 N-terminal" evidence="19">
    <location>
        <begin position="45"/>
        <end position="91"/>
    </location>
</feature>
<evidence type="ECO:0000256" key="9">
    <source>
        <dbReference type="ARBA" id="ARBA00022967"/>
    </source>
</evidence>
<evidence type="ECO:0000256" key="8">
    <source>
        <dbReference type="ARBA" id="ARBA00022792"/>
    </source>
</evidence>
<feature type="transmembrane region" description="Helical" evidence="17">
    <location>
        <begin position="153"/>
        <end position="171"/>
    </location>
</feature>
<sequence length="577" mass="65623">MLWKFNICYISCMFLLLLSFLIFVVGLSFLLVDSVIFIVWELFLTSSLSWYMTFLFDSMSLMLLSFVMFISSMVVLYSSEYMSLDYNIDRFILLVLMFVFSMCMLIVSPNLISILLGWDGLGLVSYCLVIYYQSLKSYNAGMLTAPSNRVGDVAILLSIAWMLNFGSWNYIFYVDYMSSHCDMFVISGLVLLAGMTKSAQIPFSAWLPAAMAAPTPVSSLVHSSTLVTAGVYLLIRFSPIISGSYFWYVLLYLAVLTMFMAGLAANFEFDLKKIIALSTLSQLGVMMSILSMGYPLLSFFHLLTHAMFKSLLFLCAGSVIHSAEDWQDIRCMGAISKFMPLTSSCFNIANLALCGMPFLAGFYYKDLILEVLEMSSSNVFIFILYFVATGLTVCYSFRLVFYSMSGDFNMKSYFCVSDESENMSLSMTFLMIMAVVVGSVMSWLMFTKFELICLPFYLKGLTLFVCIVGVWLGLELSVLKLNSVSLTYNWNFVFSFMGSMWFLPILSTHLIYSLPLSGAAEYIKSMDQGWMEYLAAQGLYSSLCSISRYYWTYQNNSIKIYLMTFFLWTMLIFFIMI</sequence>
<dbReference type="PRINTS" id="PR01435">
    <property type="entry name" value="NPOXDRDTASE5"/>
</dbReference>